<dbReference type="InterPro" id="IPR011009">
    <property type="entry name" value="Kinase-like_dom_sf"/>
</dbReference>
<gene>
    <name evidence="2" type="ORF">KHLLAP_LOCUS2303</name>
</gene>
<name>A0AAI8VCE2_9PEZI</name>
<protein>
    <submittedName>
        <fullName evidence="2">Uu.00g046880.m01.CDS01</fullName>
    </submittedName>
</protein>
<dbReference type="EMBL" id="CAUWAG010000003">
    <property type="protein sequence ID" value="CAJ2501835.1"/>
    <property type="molecule type" value="Genomic_DNA"/>
</dbReference>
<proteinExistence type="predicted"/>
<dbReference type="AlphaFoldDB" id="A0AAI8VCE2"/>
<feature type="region of interest" description="Disordered" evidence="1">
    <location>
        <begin position="1"/>
        <end position="25"/>
    </location>
</feature>
<dbReference type="SUPFAM" id="SSF56112">
    <property type="entry name" value="Protein kinase-like (PK-like)"/>
    <property type="match status" value="1"/>
</dbReference>
<keyword evidence="3" id="KW-1185">Reference proteome</keyword>
<accession>A0AAI8VCE2</accession>
<comment type="caution">
    <text evidence="2">The sequence shown here is derived from an EMBL/GenBank/DDBJ whole genome shotgun (WGS) entry which is preliminary data.</text>
</comment>
<dbReference type="Proteomes" id="UP001295740">
    <property type="component" value="Unassembled WGS sequence"/>
</dbReference>
<evidence type="ECO:0000313" key="3">
    <source>
        <dbReference type="Proteomes" id="UP001295740"/>
    </source>
</evidence>
<reference evidence="2" key="1">
    <citation type="submission" date="2023-10" db="EMBL/GenBank/DDBJ databases">
        <authorList>
            <person name="Hackl T."/>
        </authorList>
    </citation>
    <scope>NUCLEOTIDE SEQUENCE</scope>
</reference>
<organism evidence="2 3">
    <name type="scientific">Anthostomella pinea</name>
    <dbReference type="NCBI Taxonomy" id="933095"/>
    <lineage>
        <taxon>Eukaryota</taxon>
        <taxon>Fungi</taxon>
        <taxon>Dikarya</taxon>
        <taxon>Ascomycota</taxon>
        <taxon>Pezizomycotina</taxon>
        <taxon>Sordariomycetes</taxon>
        <taxon>Xylariomycetidae</taxon>
        <taxon>Xylariales</taxon>
        <taxon>Xylariaceae</taxon>
        <taxon>Anthostomella</taxon>
    </lineage>
</organism>
<evidence type="ECO:0000313" key="2">
    <source>
        <dbReference type="EMBL" id="CAJ2501835.1"/>
    </source>
</evidence>
<sequence length="364" mass="39915">MSAKENLEAIPGAAAPPTKKNKVEPTAQRLILKTDKGFAKEATSPPDTDWVNEKRWLGALRLAKHVVYLVVPAGDPFAAIFEAAPSWRRDREDWLFLEFGENGTLLDFCIRCSGQKMKTLPNRMLWRLLMCLVRMCIAMAWPPPIPAGTTNPQHILEVAGAPPPGLLVHNDVHSGNVMFGSLVPGEVEHDLTPVVKLIDFGNSQEHIDSIEELPGVKQNLFDVIGRTMLDFITLDISVSLAIEPGVVSRYSPPPVKFQVPGGPELTTYGNNLTPDDASKPDPYPSLDADLRSIVLRCLAEDGNDRPTDLAALATETINAVTQRDVAFYGNAVEREMIISGTYSSVICSTRGLHSLIHGPQRRLQ</sequence>
<evidence type="ECO:0000256" key="1">
    <source>
        <dbReference type="SAM" id="MobiDB-lite"/>
    </source>
</evidence>